<feature type="transmembrane region" description="Helical" evidence="8">
    <location>
        <begin position="323"/>
        <end position="344"/>
    </location>
</feature>
<name>A0A1C1CXK5_9EURO</name>
<sequence length="483" mass="52917">MGKANSIFCSVFLAMGGFLFGFDLGIITSTIAQPHFLDHFGGSISDSESGGIVSAITGGAIVGAAAVYWLGDFLGRRWTIFTGSVISVFGCALQAGTTTIAMMIAGRFIAGIALGLLTSTIPMYCAELSEKSVRGAMSGLLQWMLSWGFLCAQWIGYGCSFVNGDFQWRFPLAFQCIPGLILAVGCLFLPESPRWLCEKNRNEDGKAVLQKLRSGLPQETIELEYREIVDVIAADRANLEINWKTIITRPSWRRRLLLGCGVQFFCQLSGINVINYYGPRIYEALGIGTQTSLMIIGISGALSIVYATIGLWLLERIGRIRPLIVSAIGMAACLATNAALSQHFNPDNHNMLRAMVAMNFCVSLFFTMTGIISWVYPAEIFPVQIRAKGNAASTFINWSFNLVFAQVSPLALSAVSFKYLYVFFCTNLISAVCYFFFYPETKGKTLEQMDEVFGDQIVPHALEDPEGAELAKARLSVVELEKS</sequence>
<feature type="transmembrane region" description="Helical" evidence="8">
    <location>
        <begin position="78"/>
        <end position="102"/>
    </location>
</feature>
<dbReference type="PRINTS" id="PR00171">
    <property type="entry name" value="SUGRTRNSPORT"/>
</dbReference>
<dbReference type="InterPro" id="IPR003663">
    <property type="entry name" value="Sugar/inositol_transpt"/>
</dbReference>
<evidence type="ECO:0000256" key="6">
    <source>
        <dbReference type="ARBA" id="ARBA00023136"/>
    </source>
</evidence>
<evidence type="ECO:0000313" key="11">
    <source>
        <dbReference type="Proteomes" id="UP000094526"/>
    </source>
</evidence>
<proteinExistence type="inferred from homology"/>
<reference evidence="11" key="1">
    <citation type="submission" date="2015-07" db="EMBL/GenBank/DDBJ databases">
        <authorList>
            <person name="Teixeira M.M."/>
            <person name="Souza R.C."/>
            <person name="Almeida L.G."/>
            <person name="Vicente V.A."/>
            <person name="de Hoog S."/>
            <person name="Bocca A.L."/>
            <person name="de Almeida S.R."/>
            <person name="Vasconcelos A.T."/>
            <person name="Felipe M.S."/>
        </authorList>
    </citation>
    <scope>NUCLEOTIDE SEQUENCE [LARGE SCALE GENOMIC DNA]</scope>
    <source>
        <strain evidence="11">KSF</strain>
    </source>
</reference>
<keyword evidence="11" id="KW-1185">Reference proteome</keyword>
<protein>
    <submittedName>
        <fullName evidence="10">High-affinity glucose transporter</fullName>
    </submittedName>
</protein>
<evidence type="ECO:0000259" key="9">
    <source>
        <dbReference type="PROSITE" id="PS50850"/>
    </source>
</evidence>
<accession>A0A1C1CXK5</accession>
<feature type="transmembrane region" description="Helical" evidence="8">
    <location>
        <begin position="52"/>
        <end position="71"/>
    </location>
</feature>
<dbReference type="Proteomes" id="UP000094526">
    <property type="component" value="Unassembled WGS sequence"/>
</dbReference>
<keyword evidence="3 7" id="KW-0813">Transport</keyword>
<comment type="similarity">
    <text evidence="2 7">Belongs to the major facilitator superfamily. Sugar transporter (TC 2.A.1.1) family.</text>
</comment>
<dbReference type="InterPro" id="IPR050360">
    <property type="entry name" value="MFS_Sugar_Transporters"/>
</dbReference>
<evidence type="ECO:0000256" key="8">
    <source>
        <dbReference type="SAM" id="Phobius"/>
    </source>
</evidence>
<dbReference type="OrthoDB" id="6612291at2759"/>
<dbReference type="PROSITE" id="PS00217">
    <property type="entry name" value="SUGAR_TRANSPORT_2"/>
    <property type="match status" value="1"/>
</dbReference>
<dbReference type="FunFam" id="1.20.1250.20:FF:000090">
    <property type="entry name" value="MFS sugar transporter, putative"/>
    <property type="match status" value="1"/>
</dbReference>
<dbReference type="NCBIfam" id="TIGR00879">
    <property type="entry name" value="SP"/>
    <property type="match status" value="1"/>
</dbReference>
<dbReference type="VEuPathDB" id="FungiDB:G647_00169"/>
<dbReference type="Gene3D" id="1.20.1250.20">
    <property type="entry name" value="MFS general substrate transporter like domains"/>
    <property type="match status" value="1"/>
</dbReference>
<feature type="transmembrane region" description="Helical" evidence="8">
    <location>
        <begin position="256"/>
        <end position="274"/>
    </location>
</feature>
<gene>
    <name evidence="10" type="primary">HGT1</name>
    <name evidence="10" type="ORF">CLCR_10029</name>
</gene>
<dbReference type="PANTHER" id="PTHR48022:SF9">
    <property type="entry name" value="MAJOR FACILITATOR SUPERFAMILY (MFS) PROFILE DOMAIN-CONTAINING PROTEIN"/>
    <property type="match status" value="1"/>
</dbReference>
<dbReference type="VEuPathDB" id="FungiDB:CLCR_10029"/>
<feature type="transmembrane region" description="Helical" evidence="8">
    <location>
        <begin position="138"/>
        <end position="156"/>
    </location>
</feature>
<dbReference type="InterPro" id="IPR020846">
    <property type="entry name" value="MFS_dom"/>
</dbReference>
<evidence type="ECO:0000313" key="10">
    <source>
        <dbReference type="EMBL" id="OCT53206.1"/>
    </source>
</evidence>
<dbReference type="Pfam" id="PF00083">
    <property type="entry name" value="Sugar_tr"/>
    <property type="match status" value="1"/>
</dbReference>
<keyword evidence="5 8" id="KW-1133">Transmembrane helix</keyword>
<dbReference type="GO" id="GO:0016020">
    <property type="term" value="C:membrane"/>
    <property type="evidence" value="ECO:0007669"/>
    <property type="project" value="UniProtKB-SubCell"/>
</dbReference>
<dbReference type="PANTHER" id="PTHR48022">
    <property type="entry name" value="PLASTIDIC GLUCOSE TRANSPORTER 4"/>
    <property type="match status" value="1"/>
</dbReference>
<evidence type="ECO:0000256" key="1">
    <source>
        <dbReference type="ARBA" id="ARBA00004141"/>
    </source>
</evidence>
<keyword evidence="10" id="KW-0762">Sugar transport</keyword>
<dbReference type="InterPro" id="IPR005828">
    <property type="entry name" value="MFS_sugar_transport-like"/>
</dbReference>
<dbReference type="PROSITE" id="PS50850">
    <property type="entry name" value="MFS"/>
    <property type="match status" value="1"/>
</dbReference>
<dbReference type="InterPro" id="IPR005829">
    <property type="entry name" value="Sugar_transporter_CS"/>
</dbReference>
<dbReference type="EMBL" id="LGRB01000008">
    <property type="protein sequence ID" value="OCT53206.1"/>
    <property type="molecule type" value="Genomic_DNA"/>
</dbReference>
<feature type="transmembrane region" description="Helical" evidence="8">
    <location>
        <begin position="168"/>
        <end position="189"/>
    </location>
</feature>
<evidence type="ECO:0000256" key="3">
    <source>
        <dbReference type="ARBA" id="ARBA00022448"/>
    </source>
</evidence>
<feature type="transmembrane region" description="Helical" evidence="8">
    <location>
        <begin position="389"/>
        <end position="407"/>
    </location>
</feature>
<comment type="subcellular location">
    <subcellularLocation>
        <location evidence="1">Membrane</location>
        <topology evidence="1">Multi-pass membrane protein</topology>
    </subcellularLocation>
</comment>
<feature type="transmembrane region" description="Helical" evidence="8">
    <location>
        <begin position="7"/>
        <end position="32"/>
    </location>
</feature>
<evidence type="ECO:0000256" key="4">
    <source>
        <dbReference type="ARBA" id="ARBA00022692"/>
    </source>
</evidence>
<evidence type="ECO:0000256" key="5">
    <source>
        <dbReference type="ARBA" id="ARBA00022989"/>
    </source>
</evidence>
<feature type="transmembrane region" description="Helical" evidence="8">
    <location>
        <begin position="108"/>
        <end position="126"/>
    </location>
</feature>
<evidence type="ECO:0000256" key="7">
    <source>
        <dbReference type="RuleBase" id="RU003346"/>
    </source>
</evidence>
<feature type="transmembrane region" description="Helical" evidence="8">
    <location>
        <begin position="419"/>
        <end position="438"/>
    </location>
</feature>
<dbReference type="InterPro" id="IPR036259">
    <property type="entry name" value="MFS_trans_sf"/>
</dbReference>
<dbReference type="GO" id="GO:0005351">
    <property type="term" value="F:carbohydrate:proton symporter activity"/>
    <property type="evidence" value="ECO:0007669"/>
    <property type="project" value="TreeGrafter"/>
</dbReference>
<comment type="caution">
    <text evidence="10">The sequence shown here is derived from an EMBL/GenBank/DDBJ whole genome shotgun (WGS) entry which is preliminary data.</text>
</comment>
<feature type="transmembrane region" description="Helical" evidence="8">
    <location>
        <begin position="356"/>
        <end position="377"/>
    </location>
</feature>
<dbReference type="AlphaFoldDB" id="A0A1C1CXK5"/>
<organism evidence="10 11">
    <name type="scientific">Cladophialophora carrionii</name>
    <dbReference type="NCBI Taxonomy" id="86049"/>
    <lineage>
        <taxon>Eukaryota</taxon>
        <taxon>Fungi</taxon>
        <taxon>Dikarya</taxon>
        <taxon>Ascomycota</taxon>
        <taxon>Pezizomycotina</taxon>
        <taxon>Eurotiomycetes</taxon>
        <taxon>Chaetothyriomycetidae</taxon>
        <taxon>Chaetothyriales</taxon>
        <taxon>Herpotrichiellaceae</taxon>
        <taxon>Cladophialophora</taxon>
    </lineage>
</organism>
<keyword evidence="6 8" id="KW-0472">Membrane</keyword>
<feature type="domain" description="Major facilitator superfamily (MFS) profile" evidence="9">
    <location>
        <begin position="9"/>
        <end position="442"/>
    </location>
</feature>
<feature type="transmembrane region" description="Helical" evidence="8">
    <location>
        <begin position="294"/>
        <end position="314"/>
    </location>
</feature>
<dbReference type="SUPFAM" id="SSF103473">
    <property type="entry name" value="MFS general substrate transporter"/>
    <property type="match status" value="1"/>
</dbReference>
<keyword evidence="4 8" id="KW-0812">Transmembrane</keyword>
<evidence type="ECO:0000256" key="2">
    <source>
        <dbReference type="ARBA" id="ARBA00010992"/>
    </source>
</evidence>